<name>A0A5N5QVS5_9AGAM</name>
<feature type="compositionally biased region" description="Pro residues" evidence="3">
    <location>
        <begin position="87"/>
        <end position="98"/>
    </location>
</feature>
<keyword evidence="2" id="KW-0539">Nucleus</keyword>
<dbReference type="PANTHER" id="PTHR47787">
    <property type="entry name" value="CENTROMERE-BINDING PROTEIN 1"/>
    <property type="match status" value="1"/>
</dbReference>
<dbReference type="PROSITE" id="PS50888">
    <property type="entry name" value="BHLH"/>
    <property type="match status" value="1"/>
</dbReference>
<dbReference type="InterPro" id="IPR036638">
    <property type="entry name" value="HLH_DNA-bd_sf"/>
</dbReference>
<dbReference type="SUPFAM" id="SSF47459">
    <property type="entry name" value="HLH, helix-loop-helix DNA-binding domain"/>
    <property type="match status" value="1"/>
</dbReference>
<keyword evidence="6" id="KW-1185">Reference proteome</keyword>
<evidence type="ECO:0000313" key="5">
    <source>
        <dbReference type="EMBL" id="KAB5595855.1"/>
    </source>
</evidence>
<dbReference type="Proteomes" id="UP000383932">
    <property type="component" value="Unassembled WGS sequence"/>
</dbReference>
<feature type="compositionally biased region" description="Low complexity" evidence="3">
    <location>
        <begin position="33"/>
        <end position="47"/>
    </location>
</feature>
<evidence type="ECO:0000256" key="2">
    <source>
        <dbReference type="ARBA" id="ARBA00023242"/>
    </source>
</evidence>
<reference evidence="5 6" key="1">
    <citation type="journal article" date="2019" name="Fungal Biol. Biotechnol.">
        <title>Draft genome sequence of fastidious pathogen Ceratobasidium theobromae, which causes vascular-streak dieback in Theobroma cacao.</title>
        <authorList>
            <person name="Ali S.S."/>
            <person name="Asman A."/>
            <person name="Shao J."/>
            <person name="Firmansyah A.P."/>
            <person name="Susilo A.W."/>
            <person name="Rosmana A."/>
            <person name="McMahon P."/>
            <person name="Junaid M."/>
            <person name="Guest D."/>
            <person name="Kheng T.Y."/>
            <person name="Meinhardt L.W."/>
            <person name="Bailey B.A."/>
        </authorList>
    </citation>
    <scope>NUCLEOTIDE SEQUENCE [LARGE SCALE GENOMIC DNA]</scope>
    <source>
        <strain evidence="5 6">CT2</strain>
    </source>
</reference>
<dbReference type="PANTHER" id="PTHR47787:SF1">
    <property type="entry name" value="CENTROMERE-BINDING PROTEIN 1"/>
    <property type="match status" value="1"/>
</dbReference>
<dbReference type="AlphaFoldDB" id="A0A5N5QVS5"/>
<dbReference type="CDD" id="cd11398">
    <property type="entry name" value="bHLHzip_scCBP1"/>
    <property type="match status" value="1"/>
</dbReference>
<dbReference type="OrthoDB" id="71302at2759"/>
<dbReference type="EMBL" id="SSOP01000005">
    <property type="protein sequence ID" value="KAB5595855.1"/>
    <property type="molecule type" value="Genomic_DNA"/>
</dbReference>
<dbReference type="GO" id="GO:0046983">
    <property type="term" value="F:protein dimerization activity"/>
    <property type="evidence" value="ECO:0007669"/>
    <property type="project" value="InterPro"/>
</dbReference>
<gene>
    <name evidence="5" type="ORF">CTheo_619</name>
</gene>
<evidence type="ECO:0000313" key="6">
    <source>
        <dbReference type="Proteomes" id="UP000383932"/>
    </source>
</evidence>
<dbReference type="InterPro" id="IPR047206">
    <property type="entry name" value="bHLHzip_scCBP1-like"/>
</dbReference>
<feature type="region of interest" description="Disordered" evidence="3">
    <location>
        <begin position="349"/>
        <end position="371"/>
    </location>
</feature>
<proteinExistence type="predicted"/>
<feature type="compositionally biased region" description="Pro residues" evidence="3">
    <location>
        <begin position="145"/>
        <end position="168"/>
    </location>
</feature>
<feature type="compositionally biased region" description="Basic and acidic residues" evidence="3">
    <location>
        <begin position="355"/>
        <end position="371"/>
    </location>
</feature>
<dbReference type="GO" id="GO:0003677">
    <property type="term" value="F:DNA binding"/>
    <property type="evidence" value="ECO:0007669"/>
    <property type="project" value="UniProtKB-KW"/>
</dbReference>
<feature type="compositionally biased region" description="Acidic residues" evidence="3">
    <location>
        <begin position="194"/>
        <end position="203"/>
    </location>
</feature>
<feature type="domain" description="BHLH" evidence="4">
    <location>
        <begin position="248"/>
        <end position="298"/>
    </location>
</feature>
<dbReference type="SMART" id="SM00353">
    <property type="entry name" value="HLH"/>
    <property type="match status" value="1"/>
</dbReference>
<evidence type="ECO:0000259" key="4">
    <source>
        <dbReference type="PROSITE" id="PS50888"/>
    </source>
</evidence>
<sequence>MATTATAPAAPATPDKASRSESPESPQFKLRPAESSEGAAGSDEAGGNTEANDAQESLMFMLNAVQQLHQQGQQTQGNIAQDAEEAPPSPTQGTPPPMSELQLDPALMASAPAHVPPQQHMGQQHHPIGHHHPHMHHQPPLIYHHPPPQYIPSAYPPPAGHPMPPPPELQQIPQQPVRATRSGRAGTHAPGDAQYDDDADDADSSPTFIDPNGQVASGPSADVAPPPPPSANKKGKWATSDTVDWQRKRKDNHKEVERRRRSNINEGINELARMVPNVGAEKAKGAILSRSVQYIHDLKENEARNIEKWTLEKLLMDQAMGDLQAQLDEMRQRLEEERQKREQVEAQLAELLRSQQERPGEEPGTKRARVE</sequence>
<feature type="region of interest" description="Disordered" evidence="3">
    <location>
        <begin position="1"/>
        <end position="261"/>
    </location>
</feature>
<evidence type="ECO:0000256" key="3">
    <source>
        <dbReference type="SAM" id="MobiDB-lite"/>
    </source>
</evidence>
<dbReference type="GO" id="GO:0003700">
    <property type="term" value="F:DNA-binding transcription factor activity"/>
    <property type="evidence" value="ECO:0007669"/>
    <property type="project" value="InterPro"/>
</dbReference>
<dbReference type="Gene3D" id="4.10.280.10">
    <property type="entry name" value="Helix-loop-helix DNA-binding domain"/>
    <property type="match status" value="1"/>
</dbReference>
<evidence type="ECO:0000256" key="1">
    <source>
        <dbReference type="ARBA" id="ARBA00023125"/>
    </source>
</evidence>
<feature type="compositionally biased region" description="Low complexity" evidence="3">
    <location>
        <begin position="66"/>
        <end position="81"/>
    </location>
</feature>
<dbReference type="GO" id="GO:0005634">
    <property type="term" value="C:nucleus"/>
    <property type="evidence" value="ECO:0007669"/>
    <property type="project" value="TreeGrafter"/>
</dbReference>
<dbReference type="InterPro" id="IPR011598">
    <property type="entry name" value="bHLH_dom"/>
</dbReference>
<feature type="compositionally biased region" description="Low complexity" evidence="3">
    <location>
        <begin position="116"/>
        <end position="126"/>
    </location>
</feature>
<organism evidence="5 6">
    <name type="scientific">Ceratobasidium theobromae</name>
    <dbReference type="NCBI Taxonomy" id="1582974"/>
    <lineage>
        <taxon>Eukaryota</taxon>
        <taxon>Fungi</taxon>
        <taxon>Dikarya</taxon>
        <taxon>Basidiomycota</taxon>
        <taxon>Agaricomycotina</taxon>
        <taxon>Agaricomycetes</taxon>
        <taxon>Cantharellales</taxon>
        <taxon>Ceratobasidiaceae</taxon>
        <taxon>Ceratobasidium</taxon>
    </lineage>
</organism>
<feature type="compositionally biased region" description="Basic residues" evidence="3">
    <location>
        <begin position="127"/>
        <end position="137"/>
    </location>
</feature>
<protein>
    <submittedName>
        <fullName evidence="5">Centromere-binding protein 1</fullName>
    </submittedName>
</protein>
<dbReference type="Pfam" id="PF00010">
    <property type="entry name" value="HLH"/>
    <property type="match status" value="1"/>
</dbReference>
<comment type="caution">
    <text evidence="5">The sequence shown here is derived from an EMBL/GenBank/DDBJ whole genome shotgun (WGS) entry which is preliminary data.</text>
</comment>
<accession>A0A5N5QVS5</accession>
<keyword evidence="1" id="KW-0238">DNA-binding</keyword>
<feature type="compositionally biased region" description="Low complexity" evidence="3">
    <location>
        <begin position="1"/>
        <end position="14"/>
    </location>
</feature>